<organism evidence="2 3">
    <name type="scientific">Lancefieldella rimae</name>
    <dbReference type="NCBI Taxonomy" id="1383"/>
    <lineage>
        <taxon>Bacteria</taxon>
        <taxon>Bacillati</taxon>
        <taxon>Actinomycetota</taxon>
        <taxon>Coriobacteriia</taxon>
        <taxon>Coriobacteriales</taxon>
        <taxon>Atopobiaceae</taxon>
        <taxon>Lancefieldella</taxon>
    </lineage>
</organism>
<name>A0A930W2P8_9ACTN</name>
<accession>A0A930W2P8</accession>
<keyword evidence="2" id="KW-0378">Hydrolase</keyword>
<dbReference type="AlphaFoldDB" id="A0A930W2P8"/>
<dbReference type="SMART" id="SM00986">
    <property type="entry name" value="UDG"/>
    <property type="match status" value="1"/>
</dbReference>
<reference evidence="2" key="1">
    <citation type="submission" date="2020-04" db="EMBL/GenBank/DDBJ databases">
        <title>Deep metagenomics examines the oral microbiome during advanced dental caries in children, revealing novel taxa and co-occurrences with host molecules.</title>
        <authorList>
            <person name="Baker J.L."/>
            <person name="Morton J.T."/>
            <person name="Dinis M."/>
            <person name="Alvarez R."/>
            <person name="Tran N.C."/>
            <person name="Knight R."/>
            <person name="Edlund A."/>
        </authorList>
    </citation>
    <scope>NUCLEOTIDE SEQUENCE</scope>
    <source>
        <strain evidence="2">JCVI_38_bin.5</strain>
    </source>
</reference>
<dbReference type="SUPFAM" id="SSF52141">
    <property type="entry name" value="Uracil-DNA glycosylase-like"/>
    <property type="match status" value="1"/>
</dbReference>
<dbReference type="GO" id="GO:0033958">
    <property type="term" value="F:DNA-deoxyinosine glycosylase activity"/>
    <property type="evidence" value="ECO:0007669"/>
    <property type="project" value="UniProtKB-EC"/>
</dbReference>
<dbReference type="InterPro" id="IPR036895">
    <property type="entry name" value="Uracil-DNA_glycosylase-like_sf"/>
</dbReference>
<protein>
    <submittedName>
        <fullName evidence="2">DNA-deoxyinosine glycosylase</fullName>
        <ecNumber evidence="2">3.2.2.15</ecNumber>
    </submittedName>
</protein>
<feature type="domain" description="Uracil-DNA glycosylase-like" evidence="1">
    <location>
        <begin position="17"/>
        <end position="167"/>
    </location>
</feature>
<sequence>MGKLPQSGREHIVNPLPPIIDRDSRVLLLGSMPSPKSREIGFYFGNPQNRFWRVMAGLWGEKPLDSSEEKIRFCHLHHVAVCDVLKACDIIGASDASIENPVPNDIASLLEQANIVQIYTLGGMATRLYHRHIEPTTHVAATPLPSTSPANARMTLDDLISAFTVVRKTAEAFR</sequence>
<dbReference type="Gene3D" id="3.40.470.10">
    <property type="entry name" value="Uracil-DNA glycosylase-like domain"/>
    <property type="match status" value="1"/>
</dbReference>
<dbReference type="Pfam" id="PF03167">
    <property type="entry name" value="UDG"/>
    <property type="match status" value="1"/>
</dbReference>
<dbReference type="InterPro" id="IPR026353">
    <property type="entry name" value="Hypoxan-DNA_Glyclase"/>
</dbReference>
<dbReference type="NCBIfam" id="TIGR04274">
    <property type="entry name" value="hypoxanDNAglyco"/>
    <property type="match status" value="1"/>
</dbReference>
<dbReference type="Proteomes" id="UP000698335">
    <property type="component" value="Unassembled WGS sequence"/>
</dbReference>
<dbReference type="SMART" id="SM00987">
    <property type="entry name" value="UreE_C"/>
    <property type="match status" value="1"/>
</dbReference>
<keyword evidence="2" id="KW-0326">Glycosidase</keyword>
<dbReference type="EC" id="3.2.2.15" evidence="2"/>
<evidence type="ECO:0000313" key="2">
    <source>
        <dbReference type="EMBL" id="MBF4808440.1"/>
    </source>
</evidence>
<proteinExistence type="predicted"/>
<dbReference type="EMBL" id="JABZGW010000374">
    <property type="protein sequence ID" value="MBF4808440.1"/>
    <property type="molecule type" value="Genomic_DNA"/>
</dbReference>
<dbReference type="InterPro" id="IPR005122">
    <property type="entry name" value="Uracil-DNA_glycosylase-like"/>
</dbReference>
<evidence type="ECO:0000259" key="1">
    <source>
        <dbReference type="SMART" id="SM00986"/>
    </source>
</evidence>
<evidence type="ECO:0000313" key="3">
    <source>
        <dbReference type="Proteomes" id="UP000698335"/>
    </source>
</evidence>
<gene>
    <name evidence="2" type="ORF">HXK26_07085</name>
</gene>
<dbReference type="CDD" id="cd10032">
    <property type="entry name" value="UDG-F6_HDG"/>
    <property type="match status" value="1"/>
</dbReference>
<comment type="caution">
    <text evidence="2">The sequence shown here is derived from an EMBL/GenBank/DDBJ whole genome shotgun (WGS) entry which is preliminary data.</text>
</comment>